<feature type="transmembrane region" description="Helical" evidence="1">
    <location>
        <begin position="64"/>
        <end position="83"/>
    </location>
</feature>
<protein>
    <recommendedName>
        <fullName evidence="4">DUF3137 domain-containing protein</fullName>
    </recommendedName>
</protein>
<reference evidence="2 3" key="1">
    <citation type="submission" date="2019-09" db="EMBL/GenBank/DDBJ databases">
        <title>The complete genome of Methanoplanus sp. FWC-SCC4.</title>
        <authorList>
            <person name="Chen S.-C."/>
            <person name="Zhou Y.-Z."/>
            <person name="Lai M.-C."/>
        </authorList>
    </citation>
    <scope>NUCLEOTIDE SEQUENCE [LARGE SCALE GENOMIC DNA]</scope>
    <source>
        <strain evidence="2 3">FWC-SCC4</strain>
    </source>
</reference>
<gene>
    <name evidence="2" type="ORF">F1737_10410</name>
</gene>
<keyword evidence="1" id="KW-1133">Transmembrane helix</keyword>
<name>A0AA97FCU5_9EURY</name>
<keyword evidence="1" id="KW-0812">Transmembrane</keyword>
<evidence type="ECO:0000313" key="3">
    <source>
        <dbReference type="Proteomes" id="UP001301797"/>
    </source>
</evidence>
<sequence length="320" mass="39069">MVSEKADPKNCWLFQIYENKKKWVILHFWHPLKIRWTFFISFPIISILIAFLIDNYIINRKPDFAFTWSIGAAVIIAIIIFYFTQKEIKRLEYADALKKLLIEFGENKDCFERFTQIVNERFDELEKENKWNWMPKQDSYTNWANGNNFQYKYFSTNAYFNFVNQGHILNTKYLEIPKGQIANIYEIYFDFNIKLQHTENLIQNFSFPDYYYLEIPHDTKKFYYRLLKYEIPLKMNLKNIDCGEFGNILWDITTRDVCPFDNEKEIIKFLKCQFYNHYANDHINSGFFKNYQAVHDQLAQYFDFENEEIRKKEKEKKSFF</sequence>
<evidence type="ECO:0000256" key="1">
    <source>
        <dbReference type="SAM" id="Phobius"/>
    </source>
</evidence>
<accession>A0AA97FCU5</accession>
<evidence type="ECO:0000313" key="2">
    <source>
        <dbReference type="EMBL" id="WOF17060.1"/>
    </source>
</evidence>
<feature type="transmembrane region" description="Helical" evidence="1">
    <location>
        <begin position="36"/>
        <end position="58"/>
    </location>
</feature>
<dbReference type="AlphaFoldDB" id="A0AA97FCU5"/>
<keyword evidence="3" id="KW-1185">Reference proteome</keyword>
<evidence type="ECO:0008006" key="4">
    <source>
        <dbReference type="Google" id="ProtNLM"/>
    </source>
</evidence>
<dbReference type="KEGG" id="mefw:F1737_10410"/>
<dbReference type="EMBL" id="CP043875">
    <property type="protein sequence ID" value="WOF17060.1"/>
    <property type="molecule type" value="Genomic_DNA"/>
</dbReference>
<keyword evidence="1" id="KW-0472">Membrane</keyword>
<dbReference type="Proteomes" id="UP001301797">
    <property type="component" value="Chromosome"/>
</dbReference>
<organism evidence="2 3">
    <name type="scientific">Methanochimaera problematica</name>
    <dbReference type="NCBI Taxonomy" id="2609417"/>
    <lineage>
        <taxon>Archaea</taxon>
        <taxon>Methanobacteriati</taxon>
        <taxon>Methanobacteriota</taxon>
        <taxon>Stenosarchaea group</taxon>
        <taxon>Methanomicrobia</taxon>
        <taxon>Methanomicrobiales</taxon>
        <taxon>Methanomicrobiaceae</taxon>
        <taxon>Methanochimaera</taxon>
    </lineage>
</organism>
<proteinExistence type="predicted"/>